<reference evidence="2 3" key="1">
    <citation type="submission" date="2019-01" db="EMBL/GenBank/DDBJ databases">
        <title>Bacillus sp. M5HDSG1-1, whole genome shotgun sequence.</title>
        <authorList>
            <person name="Tuo L."/>
        </authorList>
    </citation>
    <scope>NUCLEOTIDE SEQUENCE [LARGE SCALE GENOMIC DNA]</scope>
    <source>
        <strain evidence="2 3">M5HDSG1-1</strain>
    </source>
</reference>
<dbReference type="CDD" id="cd00761">
    <property type="entry name" value="Glyco_tranf_GTA_type"/>
    <property type="match status" value="1"/>
</dbReference>
<dbReference type="AlphaFoldDB" id="A0A437KBK9"/>
<dbReference type="Proteomes" id="UP000288024">
    <property type="component" value="Unassembled WGS sequence"/>
</dbReference>
<evidence type="ECO:0000313" key="2">
    <source>
        <dbReference type="EMBL" id="RVT62817.1"/>
    </source>
</evidence>
<dbReference type="Gene3D" id="3.90.550.10">
    <property type="entry name" value="Spore Coat Polysaccharide Biosynthesis Protein SpsA, Chain A"/>
    <property type="match status" value="1"/>
</dbReference>
<name>A0A437KBK9_9BACI</name>
<feature type="domain" description="Glycosyltransferase 2-like" evidence="1">
    <location>
        <begin position="7"/>
        <end position="70"/>
    </location>
</feature>
<keyword evidence="2" id="KW-0808">Transferase</keyword>
<dbReference type="InterPro" id="IPR001173">
    <property type="entry name" value="Glyco_trans_2-like"/>
</dbReference>
<dbReference type="EMBL" id="RZTZ01000004">
    <property type="protein sequence ID" value="RVT62817.1"/>
    <property type="molecule type" value="Genomic_DNA"/>
</dbReference>
<dbReference type="SUPFAM" id="SSF53448">
    <property type="entry name" value="Nucleotide-diphospho-sugar transferases"/>
    <property type="match status" value="1"/>
</dbReference>
<gene>
    <name evidence="2" type="ORF">EM808_12595</name>
</gene>
<organism evidence="2 3">
    <name type="scientific">Niallia taxi</name>
    <dbReference type="NCBI Taxonomy" id="2499688"/>
    <lineage>
        <taxon>Bacteria</taxon>
        <taxon>Bacillati</taxon>
        <taxon>Bacillota</taxon>
        <taxon>Bacilli</taxon>
        <taxon>Bacillales</taxon>
        <taxon>Bacillaceae</taxon>
        <taxon>Niallia</taxon>
    </lineage>
</organism>
<comment type="caution">
    <text evidence="2">The sequence shown here is derived from an EMBL/GenBank/DDBJ whole genome shotgun (WGS) entry which is preliminary data.</text>
</comment>
<evidence type="ECO:0000259" key="1">
    <source>
        <dbReference type="Pfam" id="PF00535"/>
    </source>
</evidence>
<dbReference type="Pfam" id="PF00535">
    <property type="entry name" value="Glycos_transf_2"/>
    <property type="match status" value="1"/>
</dbReference>
<dbReference type="InterPro" id="IPR029044">
    <property type="entry name" value="Nucleotide-diphossugar_trans"/>
</dbReference>
<accession>A0A437KBK9</accession>
<protein>
    <submittedName>
        <fullName evidence="2">Glycosyltransferase</fullName>
    </submittedName>
</protein>
<evidence type="ECO:0000313" key="3">
    <source>
        <dbReference type="Proteomes" id="UP000288024"/>
    </source>
</evidence>
<keyword evidence="3" id="KW-1185">Reference proteome</keyword>
<sequence>MLNYSVTVLIPFYNPGKYILDASRSIYSQSYFNWKMVLVDDASTDNSIEFQPYLDDPRITLLRHSYNQGCLKVKKQVSK</sequence>
<dbReference type="GO" id="GO:0016740">
    <property type="term" value="F:transferase activity"/>
    <property type="evidence" value="ECO:0007669"/>
    <property type="project" value="UniProtKB-KW"/>
</dbReference>
<proteinExistence type="predicted"/>